<dbReference type="RefSeq" id="WP_039684171.1">
    <property type="nucleotide sequence ID" value="NZ_CP010028.1"/>
</dbReference>
<dbReference type="GO" id="GO:0006402">
    <property type="term" value="P:mRNA catabolic process"/>
    <property type="evidence" value="ECO:0007669"/>
    <property type="project" value="TreeGrafter"/>
</dbReference>
<proteinExistence type="predicted"/>
<evidence type="ECO:0000313" key="1">
    <source>
        <dbReference type="EMBL" id="AIZ45318.1"/>
    </source>
</evidence>
<dbReference type="GO" id="GO:0003677">
    <property type="term" value="F:DNA binding"/>
    <property type="evidence" value="ECO:0007669"/>
    <property type="project" value="InterPro"/>
</dbReference>
<name>A0A0A7KL74_9DEIO</name>
<dbReference type="InterPro" id="IPR003477">
    <property type="entry name" value="PemK-like"/>
</dbReference>
<evidence type="ECO:0000313" key="2">
    <source>
        <dbReference type="Proteomes" id="UP000030634"/>
    </source>
</evidence>
<gene>
    <name evidence="1" type="ORF">QR90_09725</name>
</gene>
<dbReference type="KEGG" id="dsw:QR90_09725"/>
<dbReference type="InterPro" id="IPR011067">
    <property type="entry name" value="Plasmid_toxin/cell-grow_inhib"/>
</dbReference>
<dbReference type="Proteomes" id="UP000030634">
    <property type="component" value="Chromosome"/>
</dbReference>
<dbReference type="PANTHER" id="PTHR33988:SF3">
    <property type="entry name" value="ENDORIBONUCLEASE TOXIN CHPB-RELATED"/>
    <property type="match status" value="1"/>
</dbReference>
<dbReference type="PANTHER" id="PTHR33988">
    <property type="entry name" value="ENDORIBONUCLEASE MAZF-RELATED"/>
    <property type="match status" value="1"/>
</dbReference>
<accession>A0A0A7KL74</accession>
<sequence length="115" mass="12498">MVGSAYVPERGHLVWLNFTPQAGHEQAGRRPALVLTPASYNAPTGLMIGVPVTSRVKYYPFEVALPGDCAIQGVVLCDQARSLDWRSRRADYAGTVSSEILEQVSRKLGTLLQIG</sequence>
<dbReference type="GO" id="GO:0016075">
    <property type="term" value="P:rRNA catabolic process"/>
    <property type="evidence" value="ECO:0007669"/>
    <property type="project" value="TreeGrafter"/>
</dbReference>
<dbReference type="Pfam" id="PF02452">
    <property type="entry name" value="PemK_toxin"/>
    <property type="match status" value="1"/>
</dbReference>
<dbReference type="AlphaFoldDB" id="A0A0A7KL74"/>
<dbReference type="GO" id="GO:0004521">
    <property type="term" value="F:RNA endonuclease activity"/>
    <property type="evidence" value="ECO:0007669"/>
    <property type="project" value="TreeGrafter"/>
</dbReference>
<dbReference type="Gene3D" id="2.30.30.110">
    <property type="match status" value="1"/>
</dbReference>
<dbReference type="HOGENOM" id="CLU_121823_2_3_0"/>
<dbReference type="NCBIfam" id="NF007386">
    <property type="entry name" value="PRK09907.1"/>
    <property type="match status" value="1"/>
</dbReference>
<evidence type="ECO:0008006" key="3">
    <source>
        <dbReference type="Google" id="ProtNLM"/>
    </source>
</evidence>
<dbReference type="SUPFAM" id="SSF50118">
    <property type="entry name" value="Cell growth inhibitor/plasmid maintenance toxic component"/>
    <property type="match status" value="1"/>
</dbReference>
<dbReference type="STRING" id="1182571.QR90_09725"/>
<dbReference type="EMBL" id="CP010028">
    <property type="protein sequence ID" value="AIZ45318.1"/>
    <property type="molecule type" value="Genomic_DNA"/>
</dbReference>
<reference evidence="2" key="1">
    <citation type="submission" date="2014-11" db="EMBL/GenBank/DDBJ databases">
        <title>Hymenobacter sp. DG25B genome submission.</title>
        <authorList>
            <person name="Jung H.-Y."/>
            <person name="Kim M.K."/>
            <person name="Srinivasan S."/>
            <person name="Lim S."/>
        </authorList>
    </citation>
    <scope>NUCLEOTIDE SEQUENCE [LARGE SCALE GENOMIC DNA]</scope>
    <source>
        <strain evidence="2">DY59</strain>
    </source>
</reference>
<protein>
    <recommendedName>
        <fullName evidence="3">mRNA interferase MazF</fullName>
    </recommendedName>
</protein>
<organism evidence="1 2">
    <name type="scientific">Deinococcus radiopugnans</name>
    <dbReference type="NCBI Taxonomy" id="57497"/>
    <lineage>
        <taxon>Bacteria</taxon>
        <taxon>Thermotogati</taxon>
        <taxon>Deinococcota</taxon>
        <taxon>Deinococci</taxon>
        <taxon>Deinococcales</taxon>
        <taxon>Deinococcaceae</taxon>
        <taxon>Deinococcus</taxon>
    </lineage>
</organism>